<dbReference type="Pfam" id="PF10536">
    <property type="entry name" value="PMD"/>
    <property type="match status" value="1"/>
</dbReference>
<keyword evidence="3" id="KW-1185">Reference proteome</keyword>
<sequence length="134" mass="15412">MLQCDYYIPSDRYNQIVDGHLWETGFYHVSQIEIVQYQSVLINTLIERWRPKTHTLYLPVGECAVTLEDVAIIFGLPTNGLPVTGPTLNSYEALEAECLDQFGIAHRKTMCSESFIKLTWFRALKDHLVLADDF</sequence>
<dbReference type="PANTHER" id="PTHR46033">
    <property type="entry name" value="PROTEIN MAIN-LIKE 2"/>
    <property type="match status" value="1"/>
</dbReference>
<proteinExistence type="predicted"/>
<dbReference type="InterPro" id="IPR044824">
    <property type="entry name" value="MAIN-like"/>
</dbReference>
<dbReference type="AlphaFoldDB" id="A0A445B3P1"/>
<comment type="caution">
    <text evidence="2">The sequence shown here is derived from an EMBL/GenBank/DDBJ whole genome shotgun (WGS) entry which is preliminary data.</text>
</comment>
<dbReference type="GO" id="GO:0010073">
    <property type="term" value="P:meristem maintenance"/>
    <property type="evidence" value="ECO:0007669"/>
    <property type="project" value="InterPro"/>
</dbReference>
<gene>
    <name evidence="2" type="ORF">Ahy_A10g047872</name>
</gene>
<evidence type="ECO:0000259" key="1">
    <source>
        <dbReference type="Pfam" id="PF10536"/>
    </source>
</evidence>
<protein>
    <recommendedName>
        <fullName evidence="1">Aminotransferase-like plant mobile domain-containing protein</fullName>
    </recommendedName>
</protein>
<evidence type="ECO:0000313" key="2">
    <source>
        <dbReference type="EMBL" id="RYR33305.1"/>
    </source>
</evidence>
<accession>A0A445B3P1</accession>
<dbReference type="EMBL" id="SDMP01000010">
    <property type="protein sequence ID" value="RYR33305.1"/>
    <property type="molecule type" value="Genomic_DNA"/>
</dbReference>
<feature type="domain" description="Aminotransferase-like plant mobile" evidence="1">
    <location>
        <begin position="25"/>
        <end position="123"/>
    </location>
</feature>
<dbReference type="Proteomes" id="UP000289738">
    <property type="component" value="Chromosome A10"/>
</dbReference>
<name>A0A445B3P1_ARAHY</name>
<organism evidence="2 3">
    <name type="scientific">Arachis hypogaea</name>
    <name type="common">Peanut</name>
    <dbReference type="NCBI Taxonomy" id="3818"/>
    <lineage>
        <taxon>Eukaryota</taxon>
        <taxon>Viridiplantae</taxon>
        <taxon>Streptophyta</taxon>
        <taxon>Embryophyta</taxon>
        <taxon>Tracheophyta</taxon>
        <taxon>Spermatophyta</taxon>
        <taxon>Magnoliopsida</taxon>
        <taxon>eudicotyledons</taxon>
        <taxon>Gunneridae</taxon>
        <taxon>Pentapetalae</taxon>
        <taxon>rosids</taxon>
        <taxon>fabids</taxon>
        <taxon>Fabales</taxon>
        <taxon>Fabaceae</taxon>
        <taxon>Papilionoideae</taxon>
        <taxon>50 kb inversion clade</taxon>
        <taxon>dalbergioids sensu lato</taxon>
        <taxon>Dalbergieae</taxon>
        <taxon>Pterocarpus clade</taxon>
        <taxon>Arachis</taxon>
    </lineage>
</organism>
<dbReference type="InterPro" id="IPR019557">
    <property type="entry name" value="AminoTfrase-like_pln_mobile"/>
</dbReference>
<reference evidence="2 3" key="1">
    <citation type="submission" date="2019-01" db="EMBL/GenBank/DDBJ databases">
        <title>Sequencing of cultivated peanut Arachis hypogaea provides insights into genome evolution and oil improvement.</title>
        <authorList>
            <person name="Chen X."/>
        </authorList>
    </citation>
    <scope>NUCLEOTIDE SEQUENCE [LARGE SCALE GENOMIC DNA]</scope>
    <source>
        <strain evidence="3">cv. Fuhuasheng</strain>
        <tissue evidence="2">Leaves</tissue>
    </source>
</reference>
<dbReference type="PANTHER" id="PTHR46033:SF53">
    <property type="entry name" value="OS01G0531200 PROTEIN"/>
    <property type="match status" value="1"/>
</dbReference>
<evidence type="ECO:0000313" key="3">
    <source>
        <dbReference type="Proteomes" id="UP000289738"/>
    </source>
</evidence>